<keyword evidence="6 8" id="KW-1133">Transmembrane helix</keyword>
<evidence type="ECO:0000256" key="3">
    <source>
        <dbReference type="ARBA" id="ARBA00022448"/>
    </source>
</evidence>
<proteinExistence type="inferred from homology"/>
<keyword evidence="10" id="KW-1185">Reference proteome</keyword>
<dbReference type="Proteomes" id="UP000198553">
    <property type="component" value="Unassembled WGS sequence"/>
</dbReference>
<evidence type="ECO:0000256" key="2">
    <source>
        <dbReference type="ARBA" id="ARBA00007998"/>
    </source>
</evidence>
<evidence type="ECO:0000256" key="5">
    <source>
        <dbReference type="ARBA" id="ARBA00022692"/>
    </source>
</evidence>
<evidence type="ECO:0000256" key="1">
    <source>
        <dbReference type="ARBA" id="ARBA00004141"/>
    </source>
</evidence>
<keyword evidence="5 8" id="KW-0812">Transmembrane</keyword>
<feature type="transmembrane region" description="Helical" evidence="8">
    <location>
        <begin position="274"/>
        <end position="298"/>
    </location>
</feature>
<comment type="subcellular location">
    <subcellularLocation>
        <location evidence="1">Membrane</location>
        <topology evidence="1">Multi-pass membrane protein</topology>
    </subcellularLocation>
</comment>
<dbReference type="EMBL" id="FOBW01000004">
    <property type="protein sequence ID" value="SEM60653.1"/>
    <property type="molecule type" value="Genomic_DNA"/>
</dbReference>
<sequence>MKQTEGKIGIREYTAIIMLSVGTKLTDDTPTVLFNSAKNSAWISLILIALLSIVPIWFLVKVFSVHQDKNLHDLNVYLFGKVLGHIISVGMLAFGFSALVLDSAIYVDIISSMYFTKTPSIAIYVVLVIVCGYGAKRGLQHIGSTAWLTLFYLKITLLFALAFAFYKGNTKLIFPLWGPGYWEIVKTAGSKMSIFADFYYLGIIAPMIDSFKSFKKGAFVAFAVVVPEILLALMIYVMLFDFTSIEVISYPFHEMILYISIGFLTNVETFFLPFWLVAAFVRFAFYFYLVLILFGAIFKIKEYEYLVPVISILVIFLGVFPKSAAFTIPGLREWMLTILSPMFFLLPCFMWLIAKVRGDFKNETSAQKN</sequence>
<feature type="transmembrane region" description="Helical" evidence="8">
    <location>
        <begin position="41"/>
        <end position="64"/>
    </location>
</feature>
<evidence type="ECO:0000256" key="4">
    <source>
        <dbReference type="ARBA" id="ARBA00022544"/>
    </source>
</evidence>
<evidence type="ECO:0000256" key="7">
    <source>
        <dbReference type="ARBA" id="ARBA00023136"/>
    </source>
</evidence>
<feature type="transmembrane region" description="Helical" evidence="8">
    <location>
        <begin position="334"/>
        <end position="354"/>
    </location>
</feature>
<accession>A0A1H7ZQT7</accession>
<dbReference type="OrthoDB" id="2081904at2"/>
<reference evidence="10" key="1">
    <citation type="submission" date="2016-10" db="EMBL/GenBank/DDBJ databases">
        <authorList>
            <person name="Varghese N."/>
            <person name="Submissions S."/>
        </authorList>
    </citation>
    <scope>NUCLEOTIDE SEQUENCE [LARGE SCALE GENOMIC DNA]</scope>
    <source>
        <strain evidence="10">B48,IBRC-M 10115,DSM 25386,CECT 8001</strain>
    </source>
</reference>
<name>A0A1H7ZQT7_9BACI</name>
<keyword evidence="3" id="KW-0813">Transport</keyword>
<dbReference type="Pfam" id="PF03845">
    <property type="entry name" value="Spore_permease"/>
    <property type="match status" value="1"/>
</dbReference>
<dbReference type="RefSeq" id="WP_090742902.1">
    <property type="nucleotide sequence ID" value="NZ_FOBW01000004.1"/>
</dbReference>
<dbReference type="GO" id="GO:0016020">
    <property type="term" value="C:membrane"/>
    <property type="evidence" value="ECO:0007669"/>
    <property type="project" value="UniProtKB-SubCell"/>
</dbReference>
<evidence type="ECO:0000256" key="8">
    <source>
        <dbReference type="SAM" id="Phobius"/>
    </source>
</evidence>
<feature type="transmembrane region" description="Helical" evidence="8">
    <location>
        <begin position="305"/>
        <end position="328"/>
    </location>
</feature>
<keyword evidence="4" id="KW-0309">Germination</keyword>
<comment type="similarity">
    <text evidence="2">Belongs to the amino acid-polyamine-organocation (APC) superfamily. Spore germination protein (SGP) (TC 2.A.3.9) family.</text>
</comment>
<organism evidence="9 10">
    <name type="scientific">Mesobacillus persicus</name>
    <dbReference type="NCBI Taxonomy" id="930146"/>
    <lineage>
        <taxon>Bacteria</taxon>
        <taxon>Bacillati</taxon>
        <taxon>Bacillota</taxon>
        <taxon>Bacilli</taxon>
        <taxon>Bacillales</taxon>
        <taxon>Bacillaceae</taxon>
        <taxon>Mesobacillus</taxon>
    </lineage>
</organism>
<feature type="transmembrane region" description="Helical" evidence="8">
    <location>
        <begin position="147"/>
        <end position="168"/>
    </location>
</feature>
<evidence type="ECO:0000313" key="9">
    <source>
        <dbReference type="EMBL" id="SEM60653.1"/>
    </source>
</evidence>
<dbReference type="PANTHER" id="PTHR34975:SF2">
    <property type="entry name" value="SPORE GERMINATION PROTEIN A2"/>
    <property type="match status" value="1"/>
</dbReference>
<feature type="transmembrane region" description="Helical" evidence="8">
    <location>
        <begin position="219"/>
        <end position="239"/>
    </location>
</feature>
<evidence type="ECO:0000256" key="6">
    <source>
        <dbReference type="ARBA" id="ARBA00022989"/>
    </source>
</evidence>
<keyword evidence="7 8" id="KW-0472">Membrane</keyword>
<dbReference type="PANTHER" id="PTHR34975">
    <property type="entry name" value="SPORE GERMINATION PROTEIN A2"/>
    <property type="match status" value="1"/>
</dbReference>
<gene>
    <name evidence="9" type="ORF">SAMN05192533_10446</name>
</gene>
<dbReference type="InterPro" id="IPR004761">
    <property type="entry name" value="Spore_GerAB"/>
</dbReference>
<dbReference type="STRING" id="930146.SAMN05192533_10446"/>
<feature type="transmembrane region" description="Helical" evidence="8">
    <location>
        <begin position="113"/>
        <end position="135"/>
    </location>
</feature>
<feature type="transmembrane region" description="Helical" evidence="8">
    <location>
        <begin position="76"/>
        <end position="101"/>
    </location>
</feature>
<protein>
    <submittedName>
        <fullName evidence="9">Spore germination protein (Amino acid permease)</fullName>
    </submittedName>
</protein>
<evidence type="ECO:0000313" key="10">
    <source>
        <dbReference type="Proteomes" id="UP000198553"/>
    </source>
</evidence>
<dbReference type="AlphaFoldDB" id="A0A1H7ZQT7"/>
<dbReference type="GO" id="GO:0009847">
    <property type="term" value="P:spore germination"/>
    <property type="evidence" value="ECO:0007669"/>
    <property type="project" value="InterPro"/>
</dbReference>